<reference evidence="1" key="1">
    <citation type="submission" date="2020-11" db="EMBL/GenBank/DDBJ databases">
        <authorList>
            <consortium name="DOE Joint Genome Institute"/>
            <person name="Ahrendt S."/>
            <person name="Riley R."/>
            <person name="Andreopoulos W."/>
            <person name="Labutti K."/>
            <person name="Pangilinan J."/>
            <person name="Ruiz-Duenas F.J."/>
            <person name="Barrasa J.M."/>
            <person name="Sanchez-Garcia M."/>
            <person name="Camarero S."/>
            <person name="Miyauchi S."/>
            <person name="Serrano A."/>
            <person name="Linde D."/>
            <person name="Babiker R."/>
            <person name="Drula E."/>
            <person name="Ayuso-Fernandez I."/>
            <person name="Pacheco R."/>
            <person name="Padilla G."/>
            <person name="Ferreira P."/>
            <person name="Barriuso J."/>
            <person name="Kellner H."/>
            <person name="Castanera R."/>
            <person name="Alfaro M."/>
            <person name="Ramirez L."/>
            <person name="Pisabarro A.G."/>
            <person name="Kuo A."/>
            <person name="Tritt A."/>
            <person name="Lipzen A."/>
            <person name="He G."/>
            <person name="Yan M."/>
            <person name="Ng V."/>
            <person name="Cullen D."/>
            <person name="Martin F."/>
            <person name="Rosso M.-N."/>
            <person name="Henrissat B."/>
            <person name="Hibbett D."/>
            <person name="Martinez A.T."/>
            <person name="Grigoriev I.V."/>
        </authorList>
    </citation>
    <scope>NUCLEOTIDE SEQUENCE</scope>
    <source>
        <strain evidence="1">CIRM-BRFM 674</strain>
    </source>
</reference>
<evidence type="ECO:0000313" key="1">
    <source>
        <dbReference type="EMBL" id="KAF9481639.1"/>
    </source>
</evidence>
<proteinExistence type="predicted"/>
<comment type="caution">
    <text evidence="1">The sequence shown here is derived from an EMBL/GenBank/DDBJ whole genome shotgun (WGS) entry which is preliminary data.</text>
</comment>
<dbReference type="EMBL" id="MU155176">
    <property type="protein sequence ID" value="KAF9481639.1"/>
    <property type="molecule type" value="Genomic_DNA"/>
</dbReference>
<name>A0A9P5Z5U4_9AGAR</name>
<dbReference type="AlphaFoldDB" id="A0A9P5Z5U4"/>
<gene>
    <name evidence="1" type="ORF">BDN70DRAFT_876123</name>
</gene>
<accession>A0A9P5Z5U4</accession>
<evidence type="ECO:0000313" key="2">
    <source>
        <dbReference type="Proteomes" id="UP000807469"/>
    </source>
</evidence>
<dbReference type="Proteomes" id="UP000807469">
    <property type="component" value="Unassembled WGS sequence"/>
</dbReference>
<protein>
    <submittedName>
        <fullName evidence="1">Uncharacterized protein</fullName>
    </submittedName>
</protein>
<organism evidence="1 2">
    <name type="scientific">Pholiota conissans</name>
    <dbReference type="NCBI Taxonomy" id="109636"/>
    <lineage>
        <taxon>Eukaryota</taxon>
        <taxon>Fungi</taxon>
        <taxon>Dikarya</taxon>
        <taxon>Basidiomycota</taxon>
        <taxon>Agaricomycotina</taxon>
        <taxon>Agaricomycetes</taxon>
        <taxon>Agaricomycetidae</taxon>
        <taxon>Agaricales</taxon>
        <taxon>Agaricineae</taxon>
        <taxon>Strophariaceae</taxon>
        <taxon>Pholiota</taxon>
    </lineage>
</organism>
<sequence>MHTYVYQSTTNFRYFTTYESKWAVFLTVRSTLVPKYRNMDGGNASGSDLLNSFAASFSNGYAKFLCLPTSAENLRSGLPPRGQWQILSGTRST</sequence>
<feature type="non-terminal residue" evidence="1">
    <location>
        <position position="93"/>
    </location>
</feature>
<keyword evidence="2" id="KW-1185">Reference proteome</keyword>